<evidence type="ECO:0000256" key="2">
    <source>
        <dbReference type="SAM" id="Phobius"/>
    </source>
</evidence>
<dbReference type="AlphaFoldDB" id="A0A5B7J7E3"/>
<accession>A0A5B7J7E3</accession>
<keyword evidence="4" id="KW-1185">Reference proteome</keyword>
<evidence type="ECO:0000313" key="3">
    <source>
        <dbReference type="EMBL" id="MPC92092.1"/>
    </source>
</evidence>
<gene>
    <name evidence="3" type="ORF">E2C01_087164</name>
</gene>
<evidence type="ECO:0000256" key="1">
    <source>
        <dbReference type="SAM" id="MobiDB-lite"/>
    </source>
</evidence>
<name>A0A5B7J7E3_PORTR</name>
<feature type="region of interest" description="Disordered" evidence="1">
    <location>
        <begin position="46"/>
        <end position="79"/>
    </location>
</feature>
<keyword evidence="2" id="KW-1133">Transmembrane helix</keyword>
<reference evidence="3 4" key="1">
    <citation type="submission" date="2019-05" db="EMBL/GenBank/DDBJ databases">
        <title>Another draft genome of Portunus trituberculatus and its Hox gene families provides insights of decapod evolution.</title>
        <authorList>
            <person name="Jeong J.-H."/>
            <person name="Song I."/>
            <person name="Kim S."/>
            <person name="Choi T."/>
            <person name="Kim D."/>
            <person name="Ryu S."/>
            <person name="Kim W."/>
        </authorList>
    </citation>
    <scope>NUCLEOTIDE SEQUENCE [LARGE SCALE GENOMIC DNA]</scope>
    <source>
        <tissue evidence="3">Muscle</tissue>
    </source>
</reference>
<proteinExistence type="predicted"/>
<dbReference type="EMBL" id="VSRR010090083">
    <property type="protein sequence ID" value="MPC92092.1"/>
    <property type="molecule type" value="Genomic_DNA"/>
</dbReference>
<dbReference type="Proteomes" id="UP000324222">
    <property type="component" value="Unassembled WGS sequence"/>
</dbReference>
<comment type="caution">
    <text evidence="3">The sequence shown here is derived from an EMBL/GenBank/DDBJ whole genome shotgun (WGS) entry which is preliminary data.</text>
</comment>
<keyword evidence="2" id="KW-0472">Membrane</keyword>
<feature type="transmembrane region" description="Helical" evidence="2">
    <location>
        <begin position="6"/>
        <end position="30"/>
    </location>
</feature>
<organism evidence="3 4">
    <name type="scientific">Portunus trituberculatus</name>
    <name type="common">Swimming crab</name>
    <name type="synonym">Neptunus trituberculatus</name>
    <dbReference type="NCBI Taxonomy" id="210409"/>
    <lineage>
        <taxon>Eukaryota</taxon>
        <taxon>Metazoa</taxon>
        <taxon>Ecdysozoa</taxon>
        <taxon>Arthropoda</taxon>
        <taxon>Crustacea</taxon>
        <taxon>Multicrustacea</taxon>
        <taxon>Malacostraca</taxon>
        <taxon>Eumalacostraca</taxon>
        <taxon>Eucarida</taxon>
        <taxon>Decapoda</taxon>
        <taxon>Pleocyemata</taxon>
        <taxon>Brachyura</taxon>
        <taxon>Eubrachyura</taxon>
        <taxon>Portunoidea</taxon>
        <taxon>Portunidae</taxon>
        <taxon>Portuninae</taxon>
        <taxon>Portunus</taxon>
    </lineage>
</organism>
<protein>
    <submittedName>
        <fullName evidence="3">Uncharacterized protein</fullName>
    </submittedName>
</protein>
<feature type="compositionally biased region" description="Gly residues" evidence="1">
    <location>
        <begin position="66"/>
        <end position="79"/>
    </location>
</feature>
<keyword evidence="2" id="KW-0812">Transmembrane</keyword>
<sequence length="79" mass="8331">MDTVRVFLFLVVVVVVVVLVVVVMVVVVVVEQFLFKPCSEDAPAINHYTDRSRSGMTPVKREKRGGGGGGGGGGKVTKG</sequence>
<evidence type="ECO:0000313" key="4">
    <source>
        <dbReference type="Proteomes" id="UP000324222"/>
    </source>
</evidence>